<dbReference type="EnsemblMetazoa" id="CapteT221794">
    <property type="protein sequence ID" value="CapteP221794"/>
    <property type="gene ID" value="CapteG221794"/>
</dbReference>
<dbReference type="STRING" id="283909.R7TPR6"/>
<dbReference type="OrthoDB" id="547031at2759"/>
<evidence type="ECO:0000256" key="7">
    <source>
        <dbReference type="ARBA" id="ARBA00023242"/>
    </source>
</evidence>
<reference evidence="12 14" key="2">
    <citation type="journal article" date="2013" name="Nature">
        <title>Insights into bilaterian evolution from three spiralian genomes.</title>
        <authorList>
            <person name="Simakov O."/>
            <person name="Marletaz F."/>
            <person name="Cho S.J."/>
            <person name="Edsinger-Gonzales E."/>
            <person name="Havlak P."/>
            <person name="Hellsten U."/>
            <person name="Kuo D.H."/>
            <person name="Larsson T."/>
            <person name="Lv J."/>
            <person name="Arendt D."/>
            <person name="Savage R."/>
            <person name="Osoegawa K."/>
            <person name="de Jong P."/>
            <person name="Grimwood J."/>
            <person name="Chapman J.A."/>
            <person name="Shapiro H."/>
            <person name="Aerts A."/>
            <person name="Otillar R.P."/>
            <person name="Terry A.Y."/>
            <person name="Boore J.L."/>
            <person name="Grigoriev I.V."/>
            <person name="Lindberg D.R."/>
            <person name="Seaver E.C."/>
            <person name="Weisblat D.A."/>
            <person name="Putnam N.H."/>
            <person name="Rokhsar D.S."/>
        </authorList>
    </citation>
    <scope>NUCLEOTIDE SEQUENCE</scope>
    <source>
        <strain evidence="12 14">I ESC-2004</strain>
    </source>
</reference>
<feature type="compositionally biased region" description="Low complexity" evidence="9">
    <location>
        <begin position="299"/>
        <end position="312"/>
    </location>
</feature>
<evidence type="ECO:0000256" key="5">
    <source>
        <dbReference type="ARBA" id="ARBA00022664"/>
    </source>
</evidence>
<dbReference type="InterPro" id="IPR025086">
    <property type="entry name" value="SDE2/SF3A3_SAP"/>
</dbReference>
<keyword evidence="6" id="KW-0508">mRNA splicing</keyword>
<evidence type="ECO:0000256" key="2">
    <source>
        <dbReference type="ARBA" id="ARBA00004496"/>
    </source>
</evidence>
<sequence>MSQFFIYSPELNFHVIDIKHQSIGECLYNHIQSFDCSSLVTEDVYITHNGRRLSADAAPSPLGVYRLVPRLTGGKGGFGSMLRAIGARIDKTKSREACRDLSGRRMRDVNNEKKLREWIAKKTDREKDKEERKKARWDRLKAEPKHKFDDGEYMEQKAKVAEELEDALQTGLRASSSTSTDVVTAKKSKKKSSDSMKKAAEWLGLDVDELSDLDSDLTDSEDETDVNSSRIAELGSICDERSILSDVTALSEAKAESGRNDSSPDDAAPDSSSDEPQAKRQKLADVQLHADEDATQKTNSADSAAAAAAANSMPSHQDIDLLQVASVDQLVALGLDALKADLMRRGLKCGGTLQERATRLFSVKGLSADDIPTALIAKGKGKGKGKQSTS</sequence>
<keyword evidence="14" id="KW-1185">Reference proteome</keyword>
<keyword evidence="4" id="KW-0963">Cytoplasm</keyword>
<keyword evidence="5" id="KW-0507">mRNA processing</keyword>
<proteinExistence type="inferred from homology"/>
<comment type="similarity">
    <text evidence="3">Belongs to the SDE2 family.</text>
</comment>
<feature type="domain" description="SDE2-like" evidence="11">
    <location>
        <begin position="73"/>
        <end position="169"/>
    </location>
</feature>
<evidence type="ECO:0000256" key="6">
    <source>
        <dbReference type="ARBA" id="ARBA00023187"/>
    </source>
</evidence>
<keyword evidence="8" id="KW-0131">Cell cycle</keyword>
<feature type="compositionally biased region" description="Basic and acidic residues" evidence="9">
    <location>
        <begin position="191"/>
        <end position="200"/>
    </location>
</feature>
<evidence type="ECO:0000256" key="4">
    <source>
        <dbReference type="ARBA" id="ARBA00022490"/>
    </source>
</evidence>
<evidence type="ECO:0000256" key="9">
    <source>
        <dbReference type="SAM" id="MobiDB-lite"/>
    </source>
</evidence>
<dbReference type="GO" id="GO:0005737">
    <property type="term" value="C:cytoplasm"/>
    <property type="evidence" value="ECO:0007669"/>
    <property type="project" value="UniProtKB-SubCell"/>
</dbReference>
<dbReference type="Pfam" id="PF13297">
    <property type="entry name" value="SDE2_2C"/>
    <property type="match status" value="1"/>
</dbReference>
<dbReference type="Proteomes" id="UP000014760">
    <property type="component" value="Unassembled WGS sequence"/>
</dbReference>
<feature type="region of interest" description="Disordered" evidence="9">
    <location>
        <begin position="213"/>
        <end position="232"/>
    </location>
</feature>
<dbReference type="GO" id="GO:0006397">
    <property type="term" value="P:mRNA processing"/>
    <property type="evidence" value="ECO:0007669"/>
    <property type="project" value="UniProtKB-KW"/>
</dbReference>
<name>R7TPR6_CAPTE</name>
<feature type="region of interest" description="Disordered" evidence="9">
    <location>
        <begin position="170"/>
        <end position="205"/>
    </location>
</feature>
<dbReference type="EMBL" id="AMQN01013027">
    <property type="status" value="NOT_ANNOTATED_CDS"/>
    <property type="molecule type" value="Genomic_DNA"/>
</dbReference>
<evidence type="ECO:0000256" key="8">
    <source>
        <dbReference type="ARBA" id="ARBA00023306"/>
    </source>
</evidence>
<dbReference type="Pfam" id="PF22782">
    <property type="entry name" value="SDE2"/>
    <property type="match status" value="1"/>
</dbReference>
<dbReference type="OMA" id="CFWTGLE"/>
<accession>R7TPR6</accession>
<dbReference type="InterPro" id="IPR053822">
    <property type="entry name" value="SDE2-like_dom"/>
</dbReference>
<evidence type="ECO:0000256" key="3">
    <source>
        <dbReference type="ARBA" id="ARBA00008726"/>
    </source>
</evidence>
<protein>
    <submittedName>
        <fullName evidence="12 13">Uncharacterized protein</fullName>
    </submittedName>
</protein>
<comment type="subcellular location">
    <subcellularLocation>
        <location evidence="2">Cytoplasm</location>
    </subcellularLocation>
    <subcellularLocation>
        <location evidence="1">Nucleus</location>
    </subcellularLocation>
</comment>
<evidence type="ECO:0000259" key="10">
    <source>
        <dbReference type="Pfam" id="PF13297"/>
    </source>
</evidence>
<evidence type="ECO:0000313" key="12">
    <source>
        <dbReference type="EMBL" id="ELT93040.1"/>
    </source>
</evidence>
<evidence type="ECO:0000313" key="14">
    <source>
        <dbReference type="Proteomes" id="UP000014760"/>
    </source>
</evidence>
<dbReference type="HOGENOM" id="CLU_042333_0_0_1"/>
<dbReference type="FunCoup" id="R7TPR6">
    <property type="interactions" value="72"/>
</dbReference>
<dbReference type="InterPro" id="IPR051421">
    <property type="entry name" value="RNA_Proc_DNA_Dmg_Regulator"/>
</dbReference>
<feature type="compositionally biased region" description="Acidic residues" evidence="9">
    <location>
        <begin position="213"/>
        <end position="225"/>
    </location>
</feature>
<dbReference type="GO" id="GO:0005634">
    <property type="term" value="C:nucleus"/>
    <property type="evidence" value="ECO:0007669"/>
    <property type="project" value="UniProtKB-SubCell"/>
</dbReference>
<keyword evidence="7" id="KW-0539">Nucleus</keyword>
<dbReference type="AlphaFoldDB" id="R7TPR6"/>
<gene>
    <name evidence="12" type="ORF">CAPTEDRAFT_221794</name>
</gene>
<feature type="compositionally biased region" description="Low complexity" evidence="9">
    <location>
        <begin position="174"/>
        <end position="185"/>
    </location>
</feature>
<reference evidence="14" key="1">
    <citation type="submission" date="2012-12" db="EMBL/GenBank/DDBJ databases">
        <authorList>
            <person name="Hellsten U."/>
            <person name="Grimwood J."/>
            <person name="Chapman J.A."/>
            <person name="Shapiro H."/>
            <person name="Aerts A."/>
            <person name="Otillar R.P."/>
            <person name="Terry A.Y."/>
            <person name="Boore J.L."/>
            <person name="Simakov O."/>
            <person name="Marletaz F."/>
            <person name="Cho S.-J."/>
            <person name="Edsinger-Gonzales E."/>
            <person name="Havlak P."/>
            <person name="Kuo D.-H."/>
            <person name="Larsson T."/>
            <person name="Lv J."/>
            <person name="Arendt D."/>
            <person name="Savage R."/>
            <person name="Osoegawa K."/>
            <person name="de Jong P."/>
            <person name="Lindberg D.R."/>
            <person name="Seaver E.C."/>
            <person name="Weisblat D.A."/>
            <person name="Putnam N.H."/>
            <person name="Grigoriev I.V."/>
            <person name="Rokhsar D.S."/>
        </authorList>
    </citation>
    <scope>NUCLEOTIDE SEQUENCE</scope>
    <source>
        <strain evidence="14">I ESC-2004</strain>
    </source>
</reference>
<reference evidence="13" key="3">
    <citation type="submission" date="2015-06" db="UniProtKB">
        <authorList>
            <consortium name="EnsemblMetazoa"/>
        </authorList>
    </citation>
    <scope>IDENTIFICATION</scope>
</reference>
<evidence type="ECO:0000313" key="13">
    <source>
        <dbReference type="EnsemblMetazoa" id="CapteP221794"/>
    </source>
</evidence>
<organism evidence="12">
    <name type="scientific">Capitella teleta</name>
    <name type="common">Polychaete worm</name>
    <dbReference type="NCBI Taxonomy" id="283909"/>
    <lineage>
        <taxon>Eukaryota</taxon>
        <taxon>Metazoa</taxon>
        <taxon>Spiralia</taxon>
        <taxon>Lophotrochozoa</taxon>
        <taxon>Annelida</taxon>
        <taxon>Polychaeta</taxon>
        <taxon>Sedentaria</taxon>
        <taxon>Scolecida</taxon>
        <taxon>Capitellidae</taxon>
        <taxon>Capitella</taxon>
    </lineage>
</organism>
<dbReference type="PANTHER" id="PTHR12786:SF1">
    <property type="entry name" value="SPLICING REGULATOR SDE2"/>
    <property type="match status" value="1"/>
</dbReference>
<evidence type="ECO:0000259" key="11">
    <source>
        <dbReference type="Pfam" id="PF22782"/>
    </source>
</evidence>
<feature type="domain" description="SDE2/SF3A3 SAP" evidence="10">
    <location>
        <begin position="307"/>
        <end position="378"/>
    </location>
</feature>
<feature type="region of interest" description="Disordered" evidence="9">
    <location>
        <begin position="249"/>
        <end position="314"/>
    </location>
</feature>
<evidence type="ECO:0000256" key="1">
    <source>
        <dbReference type="ARBA" id="ARBA00004123"/>
    </source>
</evidence>
<dbReference type="GO" id="GO:0008380">
    <property type="term" value="P:RNA splicing"/>
    <property type="evidence" value="ECO:0007669"/>
    <property type="project" value="UniProtKB-KW"/>
</dbReference>
<dbReference type="PANTHER" id="PTHR12786">
    <property type="entry name" value="SPLICING FACTOR SF3A-RELATED"/>
    <property type="match status" value="1"/>
</dbReference>
<dbReference type="EMBL" id="KB309911">
    <property type="protein sequence ID" value="ELT93040.1"/>
    <property type="molecule type" value="Genomic_DNA"/>
</dbReference>